<dbReference type="SUPFAM" id="SSF51445">
    <property type="entry name" value="(Trans)glycosidases"/>
    <property type="match status" value="1"/>
</dbReference>
<keyword evidence="5 6" id="KW-0378">Hydrolase</keyword>
<evidence type="ECO:0000256" key="3">
    <source>
        <dbReference type="ARBA" id="ARBA00012658"/>
    </source>
</evidence>
<dbReference type="PANTHER" id="PTHR11069:SF23">
    <property type="entry name" value="LYSOSOMAL ACID GLUCOSYLCERAMIDASE"/>
    <property type="match status" value="1"/>
</dbReference>
<dbReference type="InterPro" id="IPR001139">
    <property type="entry name" value="Glyco_hydro_30"/>
</dbReference>
<evidence type="ECO:0000259" key="9">
    <source>
        <dbReference type="Pfam" id="PF17189"/>
    </source>
</evidence>
<dbReference type="PANTHER" id="PTHR11069">
    <property type="entry name" value="GLUCOSYLCERAMIDASE"/>
    <property type="match status" value="1"/>
</dbReference>
<dbReference type="STRING" id="7102.A0A2A4K975"/>
<evidence type="ECO:0000256" key="5">
    <source>
        <dbReference type="ARBA" id="ARBA00022801"/>
    </source>
</evidence>
<dbReference type="GO" id="GO:0016020">
    <property type="term" value="C:membrane"/>
    <property type="evidence" value="ECO:0007669"/>
    <property type="project" value="GOC"/>
</dbReference>
<evidence type="ECO:0000256" key="2">
    <source>
        <dbReference type="ARBA" id="ARBA00005382"/>
    </source>
</evidence>
<dbReference type="Gene3D" id="3.20.20.80">
    <property type="entry name" value="Glycosidases"/>
    <property type="match status" value="1"/>
</dbReference>
<accession>A0A2A4K975</accession>
<dbReference type="Pfam" id="PF17189">
    <property type="entry name" value="Glyco_hydro_30C"/>
    <property type="match status" value="1"/>
</dbReference>
<evidence type="ECO:0000256" key="4">
    <source>
        <dbReference type="ARBA" id="ARBA00022729"/>
    </source>
</evidence>
<evidence type="ECO:0000256" key="7">
    <source>
        <dbReference type="SAM" id="SignalP"/>
    </source>
</evidence>
<comment type="similarity">
    <text evidence="2 6">Belongs to the glycosyl hydrolase 30 family.</text>
</comment>
<evidence type="ECO:0000259" key="8">
    <source>
        <dbReference type="Pfam" id="PF02055"/>
    </source>
</evidence>
<dbReference type="EC" id="3.2.1.45" evidence="3 6"/>
<dbReference type="Pfam" id="PF02055">
    <property type="entry name" value="Glyco_hydro_30"/>
    <property type="match status" value="1"/>
</dbReference>
<comment type="catalytic activity">
    <reaction evidence="1">
        <text>a beta-D-glucosyl-(1&lt;-&gt;1')-N-acylsphing-4-enine + H2O = an N-acylsphing-4-enine + D-glucose</text>
        <dbReference type="Rhea" id="RHEA:13269"/>
        <dbReference type="ChEBI" id="CHEBI:4167"/>
        <dbReference type="ChEBI" id="CHEBI:15377"/>
        <dbReference type="ChEBI" id="CHEBI:22801"/>
        <dbReference type="ChEBI" id="CHEBI:52639"/>
        <dbReference type="EC" id="3.2.1.45"/>
    </reaction>
    <physiologicalReaction direction="left-to-right" evidence="1">
        <dbReference type="Rhea" id="RHEA:13270"/>
    </physiologicalReaction>
</comment>
<dbReference type="AlphaFoldDB" id="A0A2A4K975"/>
<feature type="signal peptide" evidence="7">
    <location>
        <begin position="1"/>
        <end position="24"/>
    </location>
</feature>
<evidence type="ECO:0000313" key="10">
    <source>
        <dbReference type="EMBL" id="PCG80448.1"/>
    </source>
</evidence>
<feature type="domain" description="Glycosyl hydrolase family 30 beta sandwich" evidence="9">
    <location>
        <begin position="460"/>
        <end position="520"/>
    </location>
</feature>
<keyword evidence="6" id="KW-0326">Glycosidase</keyword>
<feature type="chain" id="PRO_5013240805" description="Glucosylceramidase" evidence="7">
    <location>
        <begin position="25"/>
        <end position="532"/>
    </location>
</feature>
<name>A0A2A4K975_HELVI</name>
<keyword evidence="6" id="KW-0746">Sphingolipid metabolism</keyword>
<gene>
    <name evidence="10" type="ORF">B5V51_7764</name>
</gene>
<protein>
    <recommendedName>
        <fullName evidence="3 6">Glucosylceramidase</fullName>
        <ecNumber evidence="3 6">3.2.1.45</ecNumber>
    </recommendedName>
</protein>
<dbReference type="GO" id="GO:0004348">
    <property type="term" value="F:glucosylceramidase activity"/>
    <property type="evidence" value="ECO:0007669"/>
    <property type="project" value="UniProtKB-EC"/>
</dbReference>
<evidence type="ECO:0000256" key="1">
    <source>
        <dbReference type="ARBA" id="ARBA00001013"/>
    </source>
</evidence>
<evidence type="ECO:0000256" key="6">
    <source>
        <dbReference type="RuleBase" id="RU361188"/>
    </source>
</evidence>
<keyword evidence="6" id="KW-0443">Lipid metabolism</keyword>
<keyword evidence="4 7" id="KW-0732">Signal</keyword>
<organism evidence="10">
    <name type="scientific">Heliothis virescens</name>
    <name type="common">Tobacco budworm moth</name>
    <dbReference type="NCBI Taxonomy" id="7102"/>
    <lineage>
        <taxon>Eukaryota</taxon>
        <taxon>Metazoa</taxon>
        <taxon>Ecdysozoa</taxon>
        <taxon>Arthropoda</taxon>
        <taxon>Hexapoda</taxon>
        <taxon>Insecta</taxon>
        <taxon>Pterygota</taxon>
        <taxon>Neoptera</taxon>
        <taxon>Endopterygota</taxon>
        <taxon>Lepidoptera</taxon>
        <taxon>Glossata</taxon>
        <taxon>Ditrysia</taxon>
        <taxon>Noctuoidea</taxon>
        <taxon>Noctuidae</taxon>
        <taxon>Heliothinae</taxon>
        <taxon>Heliothis</taxon>
    </lineage>
</organism>
<sequence>MDLRAPCWAVIGILTIAILWITSAENTDRPCMLRSTVNGSVCVCTADYCDTITRDVPDSGRYVSYVSSEAGLRFRKTSGQLHKYGEGVTSDTTLEIDVTTKYQTIEGFGGAVTDAAGLNWRNLTDPRLMRHLIQSYCSDSGLQYNMLRVPIGGTDYSTRGYAYNESPEHDVHLTNFTLSYEDYEYKIPMIEACMKASSAPIHILGATWSPPIWMKTNDEYSGHSRLHKEYLQTFADYHYKFIEKYAEAGIPVWGISLTNEPLHSSVNYIPSKINSLGWTLDDMSEYIIQNLGPTLRSNNSSFKDVKIISGDDLRFTITLYWNMLVLVYPETLQYLDGVAVHYYMNSYTPPHVLSQAMENYPGKFVIATEISAGAMPTDTVQVDLGAWDRAELYAGDIIENLSYNVTGYLDWNMCLNTEGGPSWIDAAVDSPVIVNATAGEFYKQPMFYAMGHFSKFVPRGSRRVRVTVINDTNIQNIAFLTPNNTVVVVIFNKGAEEKVRLRLGANEAELSIEAKSITTIEMLNESERESEF</sequence>
<dbReference type="GO" id="GO:0006680">
    <property type="term" value="P:glucosylceramide catabolic process"/>
    <property type="evidence" value="ECO:0007669"/>
    <property type="project" value="TreeGrafter"/>
</dbReference>
<comment type="caution">
    <text evidence="10">The sequence shown here is derived from an EMBL/GenBank/DDBJ whole genome shotgun (WGS) entry which is preliminary data.</text>
</comment>
<reference evidence="10" key="1">
    <citation type="submission" date="2017-09" db="EMBL/GenBank/DDBJ databases">
        <title>Contemporary evolution of a Lepidopteran species, Heliothis virescens, in response to modern agricultural practices.</title>
        <authorList>
            <person name="Fritz M.L."/>
            <person name="Deyonke A.M."/>
            <person name="Papanicolaou A."/>
            <person name="Micinski S."/>
            <person name="Westbrook J."/>
            <person name="Gould F."/>
        </authorList>
    </citation>
    <scope>NUCLEOTIDE SEQUENCE [LARGE SCALE GENOMIC DNA]</scope>
    <source>
        <strain evidence="10">HvINT-</strain>
        <tissue evidence="10">Whole body</tissue>
    </source>
</reference>
<dbReference type="EMBL" id="NWSH01000035">
    <property type="protein sequence ID" value="PCG80448.1"/>
    <property type="molecule type" value="Genomic_DNA"/>
</dbReference>
<dbReference type="PRINTS" id="PR00843">
    <property type="entry name" value="GLHYDRLASE30"/>
</dbReference>
<dbReference type="InterPro" id="IPR017853">
    <property type="entry name" value="GH"/>
</dbReference>
<proteinExistence type="inferred from homology"/>
<dbReference type="InterPro" id="IPR033453">
    <property type="entry name" value="Glyco_hydro_30_TIM-barrel"/>
</dbReference>
<feature type="domain" description="Glycosyl hydrolase family 30 TIM-barrel" evidence="8">
    <location>
        <begin position="105"/>
        <end position="457"/>
    </location>
</feature>
<dbReference type="InterPro" id="IPR033452">
    <property type="entry name" value="GH30_C"/>
</dbReference>